<dbReference type="SUPFAM" id="SSF56601">
    <property type="entry name" value="beta-lactamase/transpeptidase-like"/>
    <property type="match status" value="1"/>
</dbReference>
<dbReference type="InterPro" id="IPR052907">
    <property type="entry name" value="Beta-lactamase/esterase"/>
</dbReference>
<dbReference type="PANTHER" id="PTHR43319">
    <property type="entry name" value="BETA-LACTAMASE-RELATED"/>
    <property type="match status" value="1"/>
</dbReference>
<dbReference type="PANTHER" id="PTHR43319:SF3">
    <property type="entry name" value="BETA-LACTAMASE-RELATED DOMAIN-CONTAINING PROTEIN"/>
    <property type="match status" value="1"/>
</dbReference>
<dbReference type="InterPro" id="IPR012338">
    <property type="entry name" value="Beta-lactam/transpept-like"/>
</dbReference>
<evidence type="ECO:0000313" key="3">
    <source>
        <dbReference type="Proteomes" id="UP000468735"/>
    </source>
</evidence>
<evidence type="ECO:0000313" key="2">
    <source>
        <dbReference type="EMBL" id="KAB2340988.1"/>
    </source>
</evidence>
<dbReference type="Gene3D" id="3.40.710.10">
    <property type="entry name" value="DD-peptidase/beta-lactamase superfamily"/>
    <property type="match status" value="1"/>
</dbReference>
<gene>
    <name evidence="2" type="ORF">F8566_42555</name>
</gene>
<dbReference type="Proteomes" id="UP000468735">
    <property type="component" value="Unassembled WGS sequence"/>
</dbReference>
<protein>
    <submittedName>
        <fullName evidence="2">Beta-lactamase family protein</fullName>
    </submittedName>
</protein>
<reference evidence="2 3" key="1">
    <citation type="submission" date="2019-09" db="EMBL/GenBank/DDBJ databases">
        <title>Actinomadura physcomitrii sp. nov., a novel actinomycete isolated from moss [Physcomitrium sphaericum (Ludw) Fuernr].</title>
        <authorList>
            <person name="Zhuang X."/>
            <person name="Liu C."/>
        </authorList>
    </citation>
    <scope>NUCLEOTIDE SEQUENCE [LARGE SCALE GENOMIC DNA]</scope>
    <source>
        <strain evidence="2 3">HMC1</strain>
    </source>
</reference>
<feature type="domain" description="Beta-lactamase-related" evidence="1">
    <location>
        <begin position="10"/>
        <end position="364"/>
    </location>
</feature>
<dbReference type="EMBL" id="WBMT01000027">
    <property type="protein sequence ID" value="KAB2340988.1"/>
    <property type="molecule type" value="Genomic_DNA"/>
</dbReference>
<name>A0A6H9YAR7_9ACTN</name>
<proteinExistence type="predicted"/>
<dbReference type="AlphaFoldDB" id="A0A6H9YAR7"/>
<evidence type="ECO:0000259" key="1">
    <source>
        <dbReference type="Pfam" id="PF00144"/>
    </source>
</evidence>
<dbReference type="RefSeq" id="WP_151568850.1">
    <property type="nucleotide sequence ID" value="NZ_WBMT01000027.1"/>
</dbReference>
<dbReference type="OrthoDB" id="9809635at2"/>
<organism evidence="2 3">
    <name type="scientific">Actinomadura rudentiformis</name>
    <dbReference type="NCBI Taxonomy" id="359158"/>
    <lineage>
        <taxon>Bacteria</taxon>
        <taxon>Bacillati</taxon>
        <taxon>Actinomycetota</taxon>
        <taxon>Actinomycetes</taxon>
        <taxon>Streptosporangiales</taxon>
        <taxon>Thermomonosporaceae</taxon>
        <taxon>Actinomadura</taxon>
    </lineage>
</organism>
<comment type="caution">
    <text evidence="2">The sequence shown here is derived from an EMBL/GenBank/DDBJ whole genome shotgun (WGS) entry which is preliminary data.</text>
</comment>
<dbReference type="InterPro" id="IPR001466">
    <property type="entry name" value="Beta-lactam-related"/>
</dbReference>
<accession>A0A6H9YAR7</accession>
<sequence length="383" mass="40297">MSDIQKQVQQALDRLVESGTERGLQVSVYRHGEPVVEAVAGVADAATGRPVTPGTVFYNFSIGKAATSAVVHVLAERGVLGYDTPVVEVWPEFGAHGKDKVTVRHVLNHSAGVPGVPLDTSVEDICDWDKMCTAVADAEPWWEPGTKTGYHAYTFGYIAGEIVRRVTGKPISQVLREDITVPLSVDGELYFGMPESEHGRLATLEDPAPAGDAAAGDEWPEMPADSLMFRAGPMELFPNAAFGNRTDVLAADIPAGGKTSARATARMLAAMMDEVDGVRLISPERLREVTTVSISGIDEVFGNPATWGLGYALGLPVAPSLDSPTAFGMGGVGGSFAFGDPSTGVAFAVTKNMVSGDFATATELVTLVRKALGEVSHSGHSRA</sequence>
<dbReference type="Pfam" id="PF00144">
    <property type="entry name" value="Beta-lactamase"/>
    <property type="match status" value="1"/>
</dbReference>
<keyword evidence="3" id="KW-1185">Reference proteome</keyword>